<dbReference type="GO" id="GO:0003677">
    <property type="term" value="F:DNA binding"/>
    <property type="evidence" value="ECO:0007669"/>
    <property type="project" value="UniProtKB-KW"/>
</dbReference>
<dbReference type="AlphaFoldDB" id="A0A0G1USN8"/>
<dbReference type="Pfam" id="PF01381">
    <property type="entry name" value="HTH_3"/>
    <property type="match status" value="1"/>
</dbReference>
<dbReference type="GO" id="GO:0005829">
    <property type="term" value="C:cytosol"/>
    <property type="evidence" value="ECO:0007669"/>
    <property type="project" value="TreeGrafter"/>
</dbReference>
<dbReference type="InterPro" id="IPR010982">
    <property type="entry name" value="Lambda_DNA-bd_dom_sf"/>
</dbReference>
<dbReference type="Gene3D" id="1.10.260.40">
    <property type="entry name" value="lambda repressor-like DNA-binding domains"/>
    <property type="match status" value="1"/>
</dbReference>
<reference evidence="3 4" key="1">
    <citation type="journal article" date="2015" name="Nature">
        <title>rRNA introns, odd ribosomes, and small enigmatic genomes across a large radiation of phyla.</title>
        <authorList>
            <person name="Brown C.T."/>
            <person name="Hug L.A."/>
            <person name="Thomas B.C."/>
            <person name="Sharon I."/>
            <person name="Castelle C.J."/>
            <person name="Singh A."/>
            <person name="Wilkins M.J."/>
            <person name="Williams K.H."/>
            <person name="Banfield J.F."/>
        </authorList>
    </citation>
    <scope>NUCLEOTIDE SEQUENCE [LARGE SCALE GENOMIC DNA]</scope>
</reference>
<feature type="domain" description="HTH cro/C1-type" evidence="2">
    <location>
        <begin position="15"/>
        <end position="69"/>
    </location>
</feature>
<dbReference type="InterPro" id="IPR001387">
    <property type="entry name" value="Cro/C1-type_HTH"/>
</dbReference>
<dbReference type="EMBL" id="LCNT01000007">
    <property type="protein sequence ID" value="KKU60745.1"/>
    <property type="molecule type" value="Genomic_DNA"/>
</dbReference>
<sequence>MGKITKNQVKFGHRIQKRRQGLGITQEELADRVSLSRTHMGHIEQGRRSPSLEVLNKIAKALKTSPKDFF</sequence>
<dbReference type="PROSITE" id="PS50943">
    <property type="entry name" value="HTH_CROC1"/>
    <property type="match status" value="1"/>
</dbReference>
<keyword evidence="1" id="KW-0238">DNA-binding</keyword>
<dbReference type="CDD" id="cd00093">
    <property type="entry name" value="HTH_XRE"/>
    <property type="match status" value="1"/>
</dbReference>
<accession>A0A0G1USN8</accession>
<evidence type="ECO:0000313" key="4">
    <source>
        <dbReference type="Proteomes" id="UP000033860"/>
    </source>
</evidence>
<evidence type="ECO:0000256" key="1">
    <source>
        <dbReference type="ARBA" id="ARBA00023125"/>
    </source>
</evidence>
<comment type="caution">
    <text evidence="3">The sequence shown here is derived from an EMBL/GenBank/DDBJ whole genome shotgun (WGS) entry which is preliminary data.</text>
</comment>
<dbReference type="PANTHER" id="PTHR46797">
    <property type="entry name" value="HTH-TYPE TRANSCRIPTIONAL REGULATOR"/>
    <property type="match status" value="1"/>
</dbReference>
<proteinExistence type="predicted"/>
<evidence type="ECO:0000313" key="3">
    <source>
        <dbReference type="EMBL" id="KKU60745.1"/>
    </source>
</evidence>
<protein>
    <recommendedName>
        <fullName evidence="2">HTH cro/C1-type domain-containing protein</fullName>
    </recommendedName>
</protein>
<dbReference type="GO" id="GO:0003700">
    <property type="term" value="F:DNA-binding transcription factor activity"/>
    <property type="evidence" value="ECO:0007669"/>
    <property type="project" value="TreeGrafter"/>
</dbReference>
<organism evidence="3 4">
    <name type="scientific">Candidatus Beckwithbacteria bacterium GW2011_GWB1_47_15</name>
    <dbReference type="NCBI Taxonomy" id="1618371"/>
    <lineage>
        <taxon>Bacteria</taxon>
        <taxon>Candidatus Beckwithiibacteriota</taxon>
    </lineage>
</organism>
<evidence type="ECO:0000259" key="2">
    <source>
        <dbReference type="PROSITE" id="PS50943"/>
    </source>
</evidence>
<gene>
    <name evidence="3" type="ORF">UX85_C0007G0032</name>
</gene>
<dbReference type="InterPro" id="IPR050807">
    <property type="entry name" value="TransReg_Diox_bact_type"/>
</dbReference>
<dbReference type="PANTHER" id="PTHR46797:SF1">
    <property type="entry name" value="METHYLPHOSPHONATE SYNTHASE"/>
    <property type="match status" value="1"/>
</dbReference>
<dbReference type="SUPFAM" id="SSF47413">
    <property type="entry name" value="lambda repressor-like DNA-binding domains"/>
    <property type="match status" value="1"/>
</dbReference>
<dbReference type="SMART" id="SM00530">
    <property type="entry name" value="HTH_XRE"/>
    <property type="match status" value="1"/>
</dbReference>
<name>A0A0G1USN8_9BACT</name>
<dbReference type="Proteomes" id="UP000033860">
    <property type="component" value="Unassembled WGS sequence"/>
</dbReference>